<dbReference type="PROSITE" id="PS50283">
    <property type="entry name" value="NA_SOLUT_SYMP_3"/>
    <property type="match status" value="1"/>
</dbReference>
<evidence type="ECO:0000256" key="4">
    <source>
        <dbReference type="ARBA" id="ARBA00022989"/>
    </source>
</evidence>
<dbReference type="Pfam" id="PF00474">
    <property type="entry name" value="SSF"/>
    <property type="match status" value="1"/>
</dbReference>
<comment type="subcellular location">
    <subcellularLocation>
        <location evidence="1">Membrane</location>
        <topology evidence="1">Multi-pass membrane protein</topology>
    </subcellularLocation>
</comment>
<dbReference type="EMBL" id="CAADFU010000025">
    <property type="protein sequence ID" value="VFK43382.1"/>
    <property type="molecule type" value="Genomic_DNA"/>
</dbReference>
<dbReference type="GO" id="GO:0005412">
    <property type="term" value="F:D-glucose:sodium symporter activity"/>
    <property type="evidence" value="ECO:0007669"/>
    <property type="project" value="TreeGrafter"/>
</dbReference>
<keyword evidence="5 7" id="KW-0472">Membrane</keyword>
<name>A0A450YB39_9GAMM</name>
<evidence type="ECO:0000313" key="8">
    <source>
        <dbReference type="EMBL" id="VFK38715.1"/>
    </source>
</evidence>
<evidence type="ECO:0000256" key="7">
    <source>
        <dbReference type="SAM" id="Phobius"/>
    </source>
</evidence>
<evidence type="ECO:0000256" key="2">
    <source>
        <dbReference type="ARBA" id="ARBA00006434"/>
    </source>
</evidence>
<dbReference type="InterPro" id="IPR038377">
    <property type="entry name" value="Na/Glc_symporter_sf"/>
</dbReference>
<protein>
    <submittedName>
        <fullName evidence="8">Sodium:solute symporter family protein</fullName>
    </submittedName>
</protein>
<reference evidence="8" key="1">
    <citation type="submission" date="2019-02" db="EMBL/GenBank/DDBJ databases">
        <authorList>
            <person name="Gruber-Vodicka R. H."/>
            <person name="Seah K. B. B."/>
        </authorList>
    </citation>
    <scope>NUCLEOTIDE SEQUENCE</scope>
    <source>
        <strain evidence="9">BECK_S1320</strain>
        <strain evidence="8">BECK_S1321</strain>
    </source>
</reference>
<feature type="transmembrane region" description="Helical" evidence="7">
    <location>
        <begin position="29"/>
        <end position="52"/>
    </location>
</feature>
<organism evidence="8">
    <name type="scientific">Candidatus Kentrum sp. SD</name>
    <dbReference type="NCBI Taxonomy" id="2126332"/>
    <lineage>
        <taxon>Bacteria</taxon>
        <taxon>Pseudomonadati</taxon>
        <taxon>Pseudomonadota</taxon>
        <taxon>Gammaproteobacteria</taxon>
        <taxon>Candidatus Kentrum</taxon>
    </lineage>
</organism>
<evidence type="ECO:0000256" key="1">
    <source>
        <dbReference type="ARBA" id="ARBA00004141"/>
    </source>
</evidence>
<keyword evidence="4 7" id="KW-1133">Transmembrane helix</keyword>
<feature type="transmembrane region" description="Helical" evidence="7">
    <location>
        <begin position="72"/>
        <end position="93"/>
    </location>
</feature>
<evidence type="ECO:0000256" key="6">
    <source>
        <dbReference type="RuleBase" id="RU362091"/>
    </source>
</evidence>
<keyword evidence="3 7" id="KW-0812">Transmembrane</keyword>
<dbReference type="InterPro" id="IPR001734">
    <property type="entry name" value="Na/solute_symporter"/>
</dbReference>
<dbReference type="AlphaFoldDB" id="A0A450YB39"/>
<gene>
    <name evidence="9" type="ORF">BECKSD772E_GA0070983_10252</name>
    <name evidence="8" type="ORF">BECKSD772F_GA0070984_10273</name>
</gene>
<accession>A0A450YB39</accession>
<evidence type="ECO:0000313" key="9">
    <source>
        <dbReference type="EMBL" id="VFK43382.1"/>
    </source>
</evidence>
<dbReference type="PANTHER" id="PTHR11819">
    <property type="entry name" value="SOLUTE CARRIER FAMILY 5"/>
    <property type="match status" value="1"/>
</dbReference>
<dbReference type="GO" id="GO:0005886">
    <property type="term" value="C:plasma membrane"/>
    <property type="evidence" value="ECO:0007669"/>
    <property type="project" value="TreeGrafter"/>
</dbReference>
<dbReference type="EMBL" id="CAADFR010000027">
    <property type="protein sequence ID" value="VFK38715.1"/>
    <property type="molecule type" value="Genomic_DNA"/>
</dbReference>
<evidence type="ECO:0000256" key="3">
    <source>
        <dbReference type="ARBA" id="ARBA00022692"/>
    </source>
</evidence>
<comment type="similarity">
    <text evidence="2 6">Belongs to the sodium:solute symporter (SSF) (TC 2.A.21) family.</text>
</comment>
<dbReference type="Gene3D" id="1.20.1730.10">
    <property type="entry name" value="Sodium/glucose cotransporter"/>
    <property type="match status" value="1"/>
</dbReference>
<sequence>MFFLLRYLRSGIASIPEFLEKRFGSTTRAISSLIFIVAYAGILLPIILYTGAIAPGGIFDIQVRTGLEAGTVLWITVCFAGVIGAIHAILGGLRAVAVSDTLNGFGPLVGRDEAYGTLARGVLPPRSPAFSSPPWRAPFPALSTRRSTAPVPCSAWAYRNRFSTRAPMMPQ</sequence>
<dbReference type="PANTHER" id="PTHR11819:SF195">
    <property type="entry name" value="SODIUM_GLUCOSE COTRANSPORTER 4"/>
    <property type="match status" value="1"/>
</dbReference>
<proteinExistence type="inferred from homology"/>
<evidence type="ECO:0000256" key="5">
    <source>
        <dbReference type="ARBA" id="ARBA00023136"/>
    </source>
</evidence>